<name>A0ABX9C8F5_9BURK</name>
<proteinExistence type="predicted"/>
<dbReference type="Proteomes" id="UP000248631">
    <property type="component" value="Unassembled WGS sequence"/>
</dbReference>
<comment type="caution">
    <text evidence="2">The sequence shown here is derived from an EMBL/GenBank/DDBJ whole genome shotgun (WGS) entry which is preliminary data.</text>
</comment>
<feature type="transmembrane region" description="Helical" evidence="1">
    <location>
        <begin position="41"/>
        <end position="66"/>
    </location>
</feature>
<evidence type="ECO:0000313" key="2">
    <source>
        <dbReference type="EMBL" id="RAM67146.1"/>
    </source>
</evidence>
<feature type="transmembrane region" description="Helical" evidence="1">
    <location>
        <begin position="78"/>
        <end position="98"/>
    </location>
</feature>
<keyword evidence="1" id="KW-0812">Transmembrane</keyword>
<evidence type="ECO:0000256" key="1">
    <source>
        <dbReference type="SAM" id="Phobius"/>
    </source>
</evidence>
<keyword evidence="1" id="KW-1133">Transmembrane helix</keyword>
<keyword evidence="1" id="KW-0472">Membrane</keyword>
<evidence type="ECO:0000313" key="3">
    <source>
        <dbReference type="Proteomes" id="UP000248631"/>
    </source>
</evidence>
<sequence>MWRVIFKAFVLLLGCALAASQLFVMAFALYALIDSGKVGFAVAIGYGAICFYAVPLFFLWLVLTRFFDVGFRTRLPNYLYLGSHLLIILSMILFPGAFGV</sequence>
<reference evidence="2 3" key="1">
    <citation type="submission" date="2014-12" db="EMBL/GenBank/DDBJ databases">
        <title>Complete genome sequence of Herbaspirillum rubrisubalbicans Os38.</title>
        <authorList>
            <person name="Chen M."/>
            <person name="An Q."/>
        </authorList>
    </citation>
    <scope>NUCLEOTIDE SEQUENCE [LARGE SCALE GENOMIC DNA]</scope>
    <source>
        <strain evidence="2 3">Os38</strain>
    </source>
</reference>
<keyword evidence="3" id="KW-1185">Reference proteome</keyword>
<accession>A0ABX9C8F5</accession>
<dbReference type="EMBL" id="JUGD01000001">
    <property type="protein sequence ID" value="RAM67146.1"/>
    <property type="molecule type" value="Genomic_DNA"/>
</dbReference>
<protein>
    <submittedName>
        <fullName evidence="2">Uncharacterized protein</fullName>
    </submittedName>
</protein>
<organism evidence="2 3">
    <name type="scientific">Herbaspirillum rubrisubalbicans</name>
    <dbReference type="NCBI Taxonomy" id="80842"/>
    <lineage>
        <taxon>Bacteria</taxon>
        <taxon>Pseudomonadati</taxon>
        <taxon>Pseudomonadota</taxon>
        <taxon>Betaproteobacteria</taxon>
        <taxon>Burkholderiales</taxon>
        <taxon>Oxalobacteraceae</taxon>
        <taxon>Herbaspirillum</taxon>
    </lineage>
</organism>
<gene>
    <name evidence="2" type="ORF">RB24_02250</name>
</gene>